<dbReference type="HOGENOM" id="CLU_026850_0_0_14"/>
<gene>
    <name evidence="12" type="ordered locus">MCJ_000740</name>
</gene>
<feature type="transmembrane region" description="Helical" evidence="10">
    <location>
        <begin position="660"/>
        <end position="677"/>
    </location>
</feature>
<evidence type="ECO:0000256" key="6">
    <source>
        <dbReference type="ARBA" id="ARBA00022840"/>
    </source>
</evidence>
<dbReference type="PROSITE" id="PS00211">
    <property type="entry name" value="ABC_TRANSPORTER_1"/>
    <property type="match status" value="1"/>
</dbReference>
<evidence type="ECO:0000256" key="4">
    <source>
        <dbReference type="ARBA" id="ARBA00022692"/>
    </source>
</evidence>
<evidence type="ECO:0000259" key="11">
    <source>
        <dbReference type="PROSITE" id="PS50893"/>
    </source>
</evidence>
<keyword evidence="3" id="KW-1003">Cell membrane</keyword>
<dbReference type="Pfam" id="PF00005">
    <property type="entry name" value="ABC_tran"/>
    <property type="match status" value="1"/>
</dbReference>
<feature type="transmembrane region" description="Helical" evidence="10">
    <location>
        <begin position="259"/>
        <end position="282"/>
    </location>
</feature>
<dbReference type="PANTHER" id="PTHR42781">
    <property type="entry name" value="SPERMIDINE/PUTRESCINE IMPORT ATP-BINDING PROTEIN POTA"/>
    <property type="match status" value="1"/>
</dbReference>
<evidence type="ECO:0000256" key="2">
    <source>
        <dbReference type="ARBA" id="ARBA00022448"/>
    </source>
</evidence>
<accession>C5J5M6</accession>
<keyword evidence="8 10" id="KW-0472">Membrane</keyword>
<dbReference type="InterPro" id="IPR003838">
    <property type="entry name" value="ABC3_permease_C"/>
</dbReference>
<dbReference type="PROSITE" id="PS50893">
    <property type="entry name" value="ABC_TRANSPORTER_2"/>
    <property type="match status" value="1"/>
</dbReference>
<organism evidence="12 13">
    <name type="scientific">Mesomycoplasma conjunctivae (strain ATCC 25834 / NCTC 10147 / HRC/581)</name>
    <name type="common">Mycoplasma conjunctivae</name>
    <dbReference type="NCBI Taxonomy" id="572263"/>
    <lineage>
        <taxon>Bacteria</taxon>
        <taxon>Bacillati</taxon>
        <taxon>Mycoplasmatota</taxon>
        <taxon>Mycoplasmoidales</taxon>
        <taxon>Metamycoplasmataceae</taxon>
        <taxon>Mesomycoplasma</taxon>
    </lineage>
</organism>
<comment type="similarity">
    <text evidence="9">Belongs to the ABC transporter superfamily. Macrolide exporter (TC 3.A.1.122) family.</text>
</comment>
<evidence type="ECO:0000313" key="12">
    <source>
        <dbReference type="EMBL" id="CAT04749.1"/>
    </source>
</evidence>
<dbReference type="SMART" id="SM00382">
    <property type="entry name" value="AAA"/>
    <property type="match status" value="1"/>
</dbReference>
<name>C5J5M6_MESCH</name>
<dbReference type="GO" id="GO:0005524">
    <property type="term" value="F:ATP binding"/>
    <property type="evidence" value="ECO:0007669"/>
    <property type="project" value="UniProtKB-KW"/>
</dbReference>
<dbReference type="PANTHER" id="PTHR42781:SF9">
    <property type="entry name" value="AMINO ACID ABC TRANSPORTER, ATP-BINDING PROTEIN-RELATED"/>
    <property type="match status" value="1"/>
</dbReference>
<keyword evidence="5" id="KW-0547">Nucleotide-binding</keyword>
<keyword evidence="7 10" id="KW-1133">Transmembrane helix</keyword>
<protein>
    <submittedName>
        <fullName evidence="12">ABC transporter ATP binding protein</fullName>
    </submittedName>
</protein>
<feature type="domain" description="ABC transporter" evidence="11">
    <location>
        <begin position="2"/>
        <end position="231"/>
    </location>
</feature>
<evidence type="ECO:0000256" key="1">
    <source>
        <dbReference type="ARBA" id="ARBA00004429"/>
    </source>
</evidence>
<reference evidence="13" key="1">
    <citation type="journal article" date="2009" name="BMC Bioinformatics">
        <title>The Mycoplasma conjunctivae genome sequencing, annotation and analysis.</title>
        <authorList>
            <person name="Calderon-Copete S.P."/>
            <person name="Wigger G."/>
            <person name="Wunderlin C."/>
            <person name="Schmidheini T."/>
            <person name="Frey J."/>
            <person name="Quail M.A."/>
            <person name="Falquet L."/>
        </authorList>
    </citation>
    <scope>NUCLEOTIDE SEQUENCE [LARGE SCALE GENOMIC DNA]</scope>
    <source>
        <strain evidence="13">ATCC 25834 / NCTC 10147 / HRC/581</strain>
    </source>
</reference>
<dbReference type="Gene3D" id="3.40.50.300">
    <property type="entry name" value="P-loop containing nucleotide triphosphate hydrolases"/>
    <property type="match status" value="1"/>
</dbReference>
<evidence type="ECO:0000313" key="13">
    <source>
        <dbReference type="Proteomes" id="UP000001491"/>
    </source>
</evidence>
<sequence length="784" mass="89531">MIKITNLNKSFKNKRSKRILFKDFNLEIPSNKLTSIIGESGLGKTTLLHMIANFSKFDSGKIEFFDNKKQLIAKPKLDVVFQNFNLFENLSVLENIKVANGIIGKQFDGELLEKQANFLNIENSVIQSKANVISGGEKQRVSILRAINRDADFILLDEPTGNLDEENSELVFEELKKLSQFKTIVVVTHSKQLAQKFSDKIVNIENNQNITIEDFVSNRTLNKGSGLENLPLEQSPQYNFVNKLKIASQVLKSDFTKKIVQLIMVIFSFIITLFATSLVLTFNTYTYNKAQQTILQQNKDTLIVQKENQENFSQSEIEKISQNKKVVHIFKELPKISNLLQATVKNNNTNQLETVSVSPQLIDSSEFFQKRILNRNKLKGEIIKSDDEVIVSQSLIERLKLGNPIGSSLLLQPYILDNLINEQSKIPSKIIEKLSAINKELRIVAVFDTDSVFNEIIIRRDVLDDIQKQQLTILEEHNSLFNQIAIIDDSVVKDNDLQTNINQKVSNGLNFYNIKNNANIQDIELKLGRKPQNTREIIISEALYKKAPQLFDTKNKDNIFLFSEYWQTFTNNLLNRSVNVVGVYNSDQEEFKYHPKIKDIYLDNSQELTIYFDPKITNPNDLAEFSSDDGSYGKLQILKFPLLNYDLQLDISIATSNATLIVYAVFNAILIIFLVTYSKTVNNAKRKEFGILKSLGSSTIQTLFYNILGIIAISIISFLLTTIILLPTIKLIFGFVPNFFDQITYLDIFSAIATVWLISTVITLFLHILITYYMYKKSTSNLLN</sequence>
<keyword evidence="2" id="KW-0813">Transport</keyword>
<comment type="subcellular location">
    <subcellularLocation>
        <location evidence="1">Cell inner membrane</location>
        <topology evidence="1">Multi-pass membrane protein</topology>
    </subcellularLocation>
</comment>
<dbReference type="EMBL" id="FM864216">
    <property type="protein sequence ID" value="CAT04749.1"/>
    <property type="molecule type" value="Genomic_DNA"/>
</dbReference>
<feature type="transmembrane region" description="Helical" evidence="10">
    <location>
        <begin position="703"/>
        <end position="736"/>
    </location>
</feature>
<dbReference type="InterPro" id="IPR003593">
    <property type="entry name" value="AAA+_ATPase"/>
</dbReference>
<dbReference type="AlphaFoldDB" id="C5J5M6"/>
<keyword evidence="6" id="KW-0067">ATP-binding</keyword>
<dbReference type="GO" id="GO:0005886">
    <property type="term" value="C:plasma membrane"/>
    <property type="evidence" value="ECO:0007669"/>
    <property type="project" value="UniProtKB-SubCell"/>
</dbReference>
<dbReference type="KEGG" id="mco:MCJ_000740"/>
<dbReference type="eggNOG" id="COG1136">
    <property type="taxonomic scope" value="Bacteria"/>
</dbReference>
<dbReference type="InterPro" id="IPR050093">
    <property type="entry name" value="ABC_SmlMolc_Importer"/>
</dbReference>
<dbReference type="SUPFAM" id="SSF52540">
    <property type="entry name" value="P-loop containing nucleoside triphosphate hydrolases"/>
    <property type="match status" value="1"/>
</dbReference>
<evidence type="ECO:0000256" key="5">
    <source>
        <dbReference type="ARBA" id="ARBA00022741"/>
    </source>
</evidence>
<dbReference type="InterPro" id="IPR027417">
    <property type="entry name" value="P-loop_NTPase"/>
</dbReference>
<dbReference type="GO" id="GO:0016887">
    <property type="term" value="F:ATP hydrolysis activity"/>
    <property type="evidence" value="ECO:0007669"/>
    <property type="project" value="InterPro"/>
</dbReference>
<dbReference type="Proteomes" id="UP000001491">
    <property type="component" value="Chromosome"/>
</dbReference>
<dbReference type="InterPro" id="IPR003439">
    <property type="entry name" value="ABC_transporter-like_ATP-bd"/>
</dbReference>
<evidence type="ECO:0000256" key="7">
    <source>
        <dbReference type="ARBA" id="ARBA00022989"/>
    </source>
</evidence>
<dbReference type="InterPro" id="IPR017871">
    <property type="entry name" value="ABC_transporter-like_CS"/>
</dbReference>
<keyword evidence="4 10" id="KW-0812">Transmembrane</keyword>
<evidence type="ECO:0000256" key="9">
    <source>
        <dbReference type="ARBA" id="ARBA00038388"/>
    </source>
</evidence>
<evidence type="ECO:0000256" key="8">
    <source>
        <dbReference type="ARBA" id="ARBA00023136"/>
    </source>
</evidence>
<keyword evidence="13" id="KW-1185">Reference proteome</keyword>
<evidence type="ECO:0000256" key="3">
    <source>
        <dbReference type="ARBA" id="ARBA00022475"/>
    </source>
</evidence>
<dbReference type="Pfam" id="PF02687">
    <property type="entry name" value="FtsX"/>
    <property type="match status" value="1"/>
</dbReference>
<feature type="transmembrane region" description="Helical" evidence="10">
    <location>
        <begin position="748"/>
        <end position="775"/>
    </location>
</feature>
<proteinExistence type="inferred from homology"/>
<evidence type="ECO:0000256" key="10">
    <source>
        <dbReference type="SAM" id="Phobius"/>
    </source>
</evidence>